<accession>X6L8T5</accession>
<organism evidence="2 3">
    <name type="scientific">Reticulomyxa filosa</name>
    <dbReference type="NCBI Taxonomy" id="46433"/>
    <lineage>
        <taxon>Eukaryota</taxon>
        <taxon>Sar</taxon>
        <taxon>Rhizaria</taxon>
        <taxon>Retaria</taxon>
        <taxon>Foraminifera</taxon>
        <taxon>Monothalamids</taxon>
        <taxon>Reticulomyxidae</taxon>
        <taxon>Reticulomyxa</taxon>
    </lineage>
</organism>
<protein>
    <recommendedName>
        <fullName evidence="4">Transmembrane protein</fullName>
    </recommendedName>
</protein>
<dbReference type="EMBL" id="ASPP01049491">
    <property type="protein sequence ID" value="ETN97506.1"/>
    <property type="molecule type" value="Genomic_DNA"/>
</dbReference>
<feature type="transmembrane region" description="Helical" evidence="1">
    <location>
        <begin position="252"/>
        <end position="275"/>
    </location>
</feature>
<evidence type="ECO:0000313" key="2">
    <source>
        <dbReference type="EMBL" id="ETN97506.1"/>
    </source>
</evidence>
<reference evidence="2 3" key="1">
    <citation type="journal article" date="2013" name="Curr. Biol.">
        <title>The Genome of the Foraminiferan Reticulomyxa filosa.</title>
        <authorList>
            <person name="Glockner G."/>
            <person name="Hulsmann N."/>
            <person name="Schleicher M."/>
            <person name="Noegel A.A."/>
            <person name="Eichinger L."/>
            <person name="Gallinger C."/>
            <person name="Pawlowski J."/>
            <person name="Sierra R."/>
            <person name="Euteneuer U."/>
            <person name="Pillet L."/>
            <person name="Moustafa A."/>
            <person name="Platzer M."/>
            <person name="Groth M."/>
            <person name="Szafranski K."/>
            <person name="Schliwa M."/>
        </authorList>
    </citation>
    <scope>NUCLEOTIDE SEQUENCE [LARGE SCALE GENOMIC DNA]</scope>
</reference>
<evidence type="ECO:0008006" key="4">
    <source>
        <dbReference type="Google" id="ProtNLM"/>
    </source>
</evidence>
<evidence type="ECO:0000313" key="3">
    <source>
        <dbReference type="Proteomes" id="UP000023152"/>
    </source>
</evidence>
<feature type="transmembrane region" description="Helical" evidence="1">
    <location>
        <begin position="130"/>
        <end position="147"/>
    </location>
</feature>
<feature type="transmembrane region" description="Helical" evidence="1">
    <location>
        <begin position="16"/>
        <end position="38"/>
    </location>
</feature>
<gene>
    <name evidence="2" type="ORF">RFI_40023</name>
</gene>
<keyword evidence="1" id="KW-1133">Transmembrane helix</keyword>
<feature type="transmembrane region" description="Helical" evidence="1">
    <location>
        <begin position="93"/>
        <end position="110"/>
    </location>
</feature>
<keyword evidence="3" id="KW-1185">Reference proteome</keyword>
<feature type="transmembrane region" description="Helical" evidence="1">
    <location>
        <begin position="168"/>
        <end position="187"/>
    </location>
</feature>
<keyword evidence="1" id="KW-0812">Transmembrane</keyword>
<feature type="transmembrane region" description="Helical" evidence="1">
    <location>
        <begin position="207"/>
        <end position="227"/>
    </location>
</feature>
<evidence type="ECO:0000256" key="1">
    <source>
        <dbReference type="SAM" id="Phobius"/>
    </source>
</evidence>
<comment type="caution">
    <text evidence="2">The sequence shown here is derived from an EMBL/GenBank/DDBJ whole genome shotgun (WGS) entry which is preliminary data.</text>
</comment>
<sequence>MGLNAQKLGFHSERGLIIVFAVNSLFGVYCLWLLHVIWRKMWNVARERVASEMAVEIQRSTVTRKGTAETSVSVSLPEKKVERPTVIDVRIKWIVTLYTLGCFLTCIGNVCEPLTYALVDSPGEACARGLYVVYLRVFMEGLFYSFYVMRTIVLLQGSVFEISKRKQYFFGIAPIITFCIVLFAHNLRLQLSGCDSTSMDELLVDAVAISAQIFWNITLFLFLVYHVHKVANMKLMENNQCQKNLKSYLQKLLRLFLIAEAAETVFYVVVFVPSWSDALWPAANFDLCVNSSTMILSFAFAKSFFDTFFVCPLYCSFIYIEFFLKKQYSKTDLMRYEAMSSFFFLVHFWEKKNWLNIVHCFDLKWLVIFNYQFNL</sequence>
<proteinExistence type="predicted"/>
<dbReference type="AlphaFoldDB" id="X6L8T5"/>
<keyword evidence="1" id="KW-0472">Membrane</keyword>
<name>X6L8T5_RETFI</name>
<feature type="transmembrane region" description="Helical" evidence="1">
    <location>
        <begin position="295"/>
        <end position="320"/>
    </location>
</feature>
<dbReference type="Proteomes" id="UP000023152">
    <property type="component" value="Unassembled WGS sequence"/>
</dbReference>